<accession>A0A1F7JG81</accession>
<evidence type="ECO:0008006" key="3">
    <source>
        <dbReference type="Google" id="ProtNLM"/>
    </source>
</evidence>
<dbReference type="Pfam" id="PF12389">
    <property type="entry name" value="Peptidase_M73"/>
    <property type="match status" value="1"/>
</dbReference>
<proteinExistence type="predicted"/>
<gene>
    <name evidence="1" type="ORF">A3H78_01625</name>
</gene>
<reference evidence="1 2" key="1">
    <citation type="journal article" date="2016" name="Nat. Commun.">
        <title>Thousands of microbial genomes shed light on interconnected biogeochemical processes in an aquifer system.</title>
        <authorList>
            <person name="Anantharaman K."/>
            <person name="Brown C.T."/>
            <person name="Hug L.A."/>
            <person name="Sharon I."/>
            <person name="Castelle C.J."/>
            <person name="Probst A.J."/>
            <person name="Thomas B.C."/>
            <person name="Singh A."/>
            <person name="Wilkins M.J."/>
            <person name="Karaoz U."/>
            <person name="Brodie E.L."/>
            <person name="Williams K.H."/>
            <person name="Hubbard S.S."/>
            <person name="Banfield J.F."/>
        </authorList>
    </citation>
    <scope>NUCLEOTIDE SEQUENCE [LARGE SCALE GENOMIC DNA]</scope>
</reference>
<comment type="caution">
    <text evidence="1">The sequence shown here is derived from an EMBL/GenBank/DDBJ whole genome shotgun (WGS) entry which is preliminary data.</text>
</comment>
<evidence type="ECO:0000313" key="2">
    <source>
        <dbReference type="Proteomes" id="UP000177418"/>
    </source>
</evidence>
<sequence length="192" mass="20317">MNRKIFVSLFSIAVMAVMVGAVTYAYFSDSGTSSGNVFSTGTLDLRLSDSDQSVQDSVSASFGSTTLVPGSCTSVQTLNLRNSGTVNANHVEVTLDNTASDPNMAKYLRIASLTYDGVNVLGQITFDNGNGFTDLEDWDLDTTALDNLALTNLNTNHALDLNVCLDSSAGNDLQGDNVTATFTTTLNQDSSQ</sequence>
<dbReference type="NCBIfam" id="TIGR04088">
    <property type="entry name" value="cognate_SipW"/>
    <property type="match status" value="1"/>
</dbReference>
<name>A0A1F7JG81_9BACT</name>
<dbReference type="InterPro" id="IPR022121">
    <property type="entry name" value="Peptidase_M73_camelysin"/>
</dbReference>
<dbReference type="Proteomes" id="UP000177418">
    <property type="component" value="Unassembled WGS sequence"/>
</dbReference>
<dbReference type="AlphaFoldDB" id="A0A1F7JG81"/>
<dbReference type="InterPro" id="IPR023833">
    <property type="entry name" value="Signal_pept_SipW-depend-type"/>
</dbReference>
<evidence type="ECO:0000313" key="1">
    <source>
        <dbReference type="EMBL" id="OGK54566.1"/>
    </source>
</evidence>
<organism evidence="1 2">
    <name type="scientific">Candidatus Roizmanbacteria bacterium RIFCSPLOWO2_02_FULL_36_11</name>
    <dbReference type="NCBI Taxonomy" id="1802071"/>
    <lineage>
        <taxon>Bacteria</taxon>
        <taxon>Candidatus Roizmaniibacteriota</taxon>
    </lineage>
</organism>
<dbReference type="EMBL" id="MGAV01000014">
    <property type="protein sequence ID" value="OGK54566.1"/>
    <property type="molecule type" value="Genomic_DNA"/>
</dbReference>
<protein>
    <recommendedName>
        <fullName evidence="3">SipW-cognate class signal peptide</fullName>
    </recommendedName>
</protein>